<protein>
    <submittedName>
        <fullName evidence="2">Uncharacterized protein</fullName>
    </submittedName>
</protein>
<keyword evidence="3" id="KW-1185">Reference proteome</keyword>
<dbReference type="EMBL" id="QKUF01000001">
    <property type="protein sequence ID" value="PZW36604.1"/>
    <property type="molecule type" value="Genomic_DNA"/>
</dbReference>
<keyword evidence="1" id="KW-0472">Membrane</keyword>
<dbReference type="Proteomes" id="UP000248806">
    <property type="component" value="Unassembled WGS sequence"/>
</dbReference>
<feature type="transmembrane region" description="Helical" evidence="1">
    <location>
        <begin position="64"/>
        <end position="81"/>
    </location>
</feature>
<sequence>MRIAIWVVRVCFILALIMGVLFWTGNYTYMPRAVDTHRLLGLIVTIALWVIAGILMTSKPGNRGNAIGAFVWGIVLLIVGFTQDSFVIGPGNVVTKIVHALLGIGAIGLSEMMNARHKRD</sequence>
<reference evidence="2 3" key="1">
    <citation type="submission" date="2018-06" db="EMBL/GenBank/DDBJ databases">
        <title>Genomic Encyclopedia of Archaeal and Bacterial Type Strains, Phase II (KMG-II): from individual species to whole genera.</title>
        <authorList>
            <person name="Goeker M."/>
        </authorList>
    </citation>
    <scope>NUCLEOTIDE SEQUENCE [LARGE SCALE GENOMIC DNA]</scope>
    <source>
        <strain evidence="2 3">ATCC BAA-1881</strain>
    </source>
</reference>
<evidence type="ECO:0000313" key="3">
    <source>
        <dbReference type="Proteomes" id="UP000248806"/>
    </source>
</evidence>
<comment type="caution">
    <text evidence="2">The sequence shown here is derived from an EMBL/GenBank/DDBJ whole genome shotgun (WGS) entry which is preliminary data.</text>
</comment>
<dbReference type="AlphaFoldDB" id="A0A326UEZ2"/>
<keyword evidence="1" id="KW-0812">Transmembrane</keyword>
<accession>A0A326UEZ2</accession>
<keyword evidence="1" id="KW-1133">Transmembrane helix</keyword>
<dbReference type="OrthoDB" id="166877at2"/>
<feature type="transmembrane region" description="Helical" evidence="1">
    <location>
        <begin position="39"/>
        <end position="57"/>
    </location>
</feature>
<gene>
    <name evidence="2" type="ORF">EI42_00782</name>
</gene>
<feature type="transmembrane region" description="Helical" evidence="1">
    <location>
        <begin position="93"/>
        <end position="110"/>
    </location>
</feature>
<organism evidence="2 3">
    <name type="scientific">Thermosporothrix hazakensis</name>
    <dbReference type="NCBI Taxonomy" id="644383"/>
    <lineage>
        <taxon>Bacteria</taxon>
        <taxon>Bacillati</taxon>
        <taxon>Chloroflexota</taxon>
        <taxon>Ktedonobacteria</taxon>
        <taxon>Ktedonobacterales</taxon>
        <taxon>Thermosporotrichaceae</taxon>
        <taxon>Thermosporothrix</taxon>
    </lineage>
</organism>
<evidence type="ECO:0000256" key="1">
    <source>
        <dbReference type="SAM" id="Phobius"/>
    </source>
</evidence>
<name>A0A326UEZ2_THEHA</name>
<proteinExistence type="predicted"/>
<dbReference type="RefSeq" id="WP_111318990.1">
    <property type="nucleotide sequence ID" value="NZ_BIFX01000001.1"/>
</dbReference>
<evidence type="ECO:0000313" key="2">
    <source>
        <dbReference type="EMBL" id="PZW36604.1"/>
    </source>
</evidence>
<feature type="transmembrane region" description="Helical" evidence="1">
    <location>
        <begin position="7"/>
        <end position="27"/>
    </location>
</feature>